<keyword evidence="4" id="KW-0813">Transport</keyword>
<dbReference type="EMBL" id="RIBY02002178">
    <property type="protein sequence ID" value="KAH9823697.1"/>
    <property type="molecule type" value="Genomic_DNA"/>
</dbReference>
<evidence type="ECO:0000256" key="12">
    <source>
        <dbReference type="SAM" id="MobiDB-lite"/>
    </source>
</evidence>
<evidence type="ECO:0000256" key="6">
    <source>
        <dbReference type="ARBA" id="ARBA00022792"/>
    </source>
</evidence>
<evidence type="ECO:0000256" key="3">
    <source>
        <dbReference type="ARBA" id="ARBA00020796"/>
    </source>
</evidence>
<feature type="region of interest" description="Disordered" evidence="12">
    <location>
        <begin position="223"/>
        <end position="255"/>
    </location>
</feature>
<comment type="subcellular location">
    <subcellularLocation>
        <location evidence="1">Mitochondrion inner membrane</location>
        <topology evidence="1">Single-pass membrane protein</topology>
    </subcellularLocation>
</comment>
<keyword evidence="9" id="KW-0811">Translocation</keyword>
<feature type="compositionally biased region" description="Polar residues" evidence="12">
    <location>
        <begin position="240"/>
        <end position="250"/>
    </location>
</feature>
<evidence type="ECO:0000256" key="5">
    <source>
        <dbReference type="ARBA" id="ARBA00022692"/>
    </source>
</evidence>
<keyword evidence="7" id="KW-0653">Protein transport</keyword>
<evidence type="ECO:0000256" key="1">
    <source>
        <dbReference type="ARBA" id="ARBA00004434"/>
    </source>
</evidence>
<evidence type="ECO:0000256" key="4">
    <source>
        <dbReference type="ARBA" id="ARBA00022448"/>
    </source>
</evidence>
<keyword evidence="6" id="KW-0999">Mitochondrion inner membrane</keyword>
<proteinExistence type="inferred from homology"/>
<evidence type="ECO:0000256" key="2">
    <source>
        <dbReference type="ARBA" id="ARBA00006355"/>
    </source>
</evidence>
<dbReference type="PANTHER" id="PTHR12358:SF101">
    <property type="entry name" value="MITOCHONDRIAL IMPORT INNER MEMBRANE TRANSLOCASE SUBUNIT TIM54"/>
    <property type="match status" value="1"/>
</dbReference>
<organism evidence="13 14">
    <name type="scientific">Teratosphaeria destructans</name>
    <dbReference type="NCBI Taxonomy" id="418781"/>
    <lineage>
        <taxon>Eukaryota</taxon>
        <taxon>Fungi</taxon>
        <taxon>Dikarya</taxon>
        <taxon>Ascomycota</taxon>
        <taxon>Pezizomycotina</taxon>
        <taxon>Dothideomycetes</taxon>
        <taxon>Dothideomycetidae</taxon>
        <taxon>Mycosphaerellales</taxon>
        <taxon>Teratosphaeriaceae</taxon>
        <taxon>Teratosphaeria</taxon>
    </lineage>
</organism>
<comment type="similarity">
    <text evidence="2">Belongs to the TIM54 family.</text>
</comment>
<reference evidence="13 14" key="2">
    <citation type="journal article" date="2021" name="Curr. Genet.">
        <title>Genetic response to nitrogen starvation in the aggressive Eucalyptus foliar pathogen Teratosphaeria destructans.</title>
        <authorList>
            <person name="Havenga M."/>
            <person name="Wingfield B.D."/>
            <person name="Wingfield M.J."/>
            <person name="Dreyer L.L."/>
            <person name="Roets F."/>
            <person name="Aylward J."/>
        </authorList>
    </citation>
    <scope>NUCLEOTIDE SEQUENCE [LARGE SCALE GENOMIC DNA]</scope>
    <source>
        <strain evidence="13">CMW44962</strain>
    </source>
</reference>
<sequence>MSDTPGASHTGNAASAAATSTVSDAAATASAAPKKAAAAEGNPAFRMMGLPRLRLPSRNWMIFLSITGSFAGAVIYDKWQTRRIREKWCKLVQHIAEEPLDSHTLPRRLTVYLAAPPADGLRGAREHFHDYVKPILVAAAMDWDAVEGRKEGDVRYKTAERIRRKRKRAGEGVQEMETEEEKELSIDLMRQRNGTKEFDGLAGDIVIGRNTWKEYIRGIHEGWLGPVDAPKQSGVEEETATTPLNDNPGHSSLGDAAFKGAANVVEANTAASSEEQLKDVHESGGSEAKPEDQIPAPEKTEQEKKEEEKPKPRFPPPYITPEEYTTATLSPNTPDIIGPSTAVTYPHLLGIRNTPIRIYRFLTRRYLADSIGRQVAAAVLASQTRPYSTTTVADEDSASGTEKVVPEQADVLAHEERNWWKTVREPRKEHEESVWIEDAVVDERLAGRMRRFELGVEDEARAGRIARGVDEVRRKEVED</sequence>
<name>A0A9W7SMC5_9PEZI</name>
<dbReference type="Proteomes" id="UP001138500">
    <property type="component" value="Unassembled WGS sequence"/>
</dbReference>
<evidence type="ECO:0000256" key="9">
    <source>
        <dbReference type="ARBA" id="ARBA00023010"/>
    </source>
</evidence>
<accession>A0A9W7SMC5</accession>
<dbReference type="InterPro" id="IPR050187">
    <property type="entry name" value="Lipid_Phosphate_FormReg"/>
</dbReference>
<dbReference type="OrthoDB" id="5598305at2759"/>
<evidence type="ECO:0000313" key="13">
    <source>
        <dbReference type="EMBL" id="KAH9823697.1"/>
    </source>
</evidence>
<dbReference type="GO" id="GO:0005743">
    <property type="term" value="C:mitochondrial inner membrane"/>
    <property type="evidence" value="ECO:0007669"/>
    <property type="project" value="UniProtKB-SubCell"/>
</dbReference>
<keyword evidence="14" id="KW-1185">Reference proteome</keyword>
<dbReference type="PANTHER" id="PTHR12358">
    <property type="entry name" value="SPHINGOSINE KINASE"/>
    <property type="match status" value="1"/>
</dbReference>
<gene>
    <name evidence="13" type="ORF">Tdes44962_MAKER04549</name>
</gene>
<dbReference type="GO" id="GO:0015031">
    <property type="term" value="P:protein transport"/>
    <property type="evidence" value="ECO:0007669"/>
    <property type="project" value="UniProtKB-KW"/>
</dbReference>
<feature type="compositionally biased region" description="Basic and acidic residues" evidence="12">
    <location>
        <begin position="275"/>
        <end position="311"/>
    </location>
</feature>
<evidence type="ECO:0000256" key="8">
    <source>
        <dbReference type="ARBA" id="ARBA00022989"/>
    </source>
</evidence>
<feature type="region of interest" description="Disordered" evidence="12">
    <location>
        <begin position="268"/>
        <end position="334"/>
    </location>
</feature>
<dbReference type="InterPro" id="IPR021056">
    <property type="entry name" value="Mt_import_IM_translocase_Tim54"/>
</dbReference>
<evidence type="ECO:0000256" key="11">
    <source>
        <dbReference type="ARBA" id="ARBA00023136"/>
    </source>
</evidence>
<keyword evidence="10" id="KW-0496">Mitochondrion</keyword>
<protein>
    <recommendedName>
        <fullName evidence="3">Mitochondrial import inner membrane translocase subunit TIM54</fullName>
    </recommendedName>
</protein>
<keyword evidence="11" id="KW-0472">Membrane</keyword>
<evidence type="ECO:0000313" key="14">
    <source>
        <dbReference type="Proteomes" id="UP001138500"/>
    </source>
</evidence>
<dbReference type="AlphaFoldDB" id="A0A9W7SMC5"/>
<keyword evidence="5" id="KW-0812">Transmembrane</keyword>
<keyword evidence="8" id="KW-1133">Transmembrane helix</keyword>
<reference evidence="13 14" key="1">
    <citation type="journal article" date="2018" name="IMA Fungus">
        <title>IMA Genome-F 10: Nine draft genome sequences of Claviceps purpurea s.lat., including C. arundinis, C. humidiphila, and C. cf. spartinae, pseudomolecules for the pitch canker pathogen Fusarium circinatum, draft genome of Davidsoniella eucalypti, Grosmannia galeiformis, Quambalaria eucalypti, and Teratosphaeria destructans.</title>
        <authorList>
            <person name="Wingfield B.D."/>
            <person name="Liu M."/>
            <person name="Nguyen H.D."/>
            <person name="Lane F.A."/>
            <person name="Morgan S.W."/>
            <person name="De Vos L."/>
            <person name="Wilken P.M."/>
            <person name="Duong T.A."/>
            <person name="Aylward J."/>
            <person name="Coetzee M.P."/>
            <person name="Dadej K."/>
            <person name="De Beer Z.W."/>
            <person name="Findlay W."/>
            <person name="Havenga M."/>
            <person name="Kolarik M."/>
            <person name="Menzies J.G."/>
            <person name="Naidoo K."/>
            <person name="Pochopski O."/>
            <person name="Shoukouhi P."/>
            <person name="Santana Q.C."/>
            <person name="Seifert K.A."/>
            <person name="Soal N."/>
            <person name="Steenkamp E.T."/>
            <person name="Tatham C.T."/>
            <person name="van der Nest M.A."/>
            <person name="Wingfield M.J."/>
        </authorList>
    </citation>
    <scope>NUCLEOTIDE SEQUENCE [LARGE SCALE GENOMIC DNA]</scope>
    <source>
        <strain evidence="13">CMW44962</strain>
    </source>
</reference>
<evidence type="ECO:0000256" key="7">
    <source>
        <dbReference type="ARBA" id="ARBA00022927"/>
    </source>
</evidence>
<dbReference type="Pfam" id="PF11711">
    <property type="entry name" value="Tim54"/>
    <property type="match status" value="1"/>
</dbReference>
<comment type="caution">
    <text evidence="13">The sequence shown here is derived from an EMBL/GenBank/DDBJ whole genome shotgun (WGS) entry which is preliminary data.</text>
</comment>
<evidence type="ECO:0000256" key="10">
    <source>
        <dbReference type="ARBA" id="ARBA00023128"/>
    </source>
</evidence>